<dbReference type="RefSeq" id="WP_127049915.1">
    <property type="nucleotide sequence ID" value="NZ_RZGZ01000002.1"/>
</dbReference>
<keyword evidence="3" id="KW-1185">Reference proteome</keyword>
<accession>A0A3S0X8K2</accession>
<dbReference type="EMBL" id="RZGZ01000002">
    <property type="protein sequence ID" value="RUR01910.1"/>
    <property type="molecule type" value="Genomic_DNA"/>
</dbReference>
<keyword evidence="1" id="KW-0472">Membrane</keyword>
<evidence type="ECO:0000313" key="2">
    <source>
        <dbReference type="EMBL" id="RUR01910.1"/>
    </source>
</evidence>
<protein>
    <recommendedName>
        <fullName evidence="4">DUF4383 domain-containing protein</fullName>
    </recommendedName>
</protein>
<comment type="caution">
    <text evidence="2">The sequence shown here is derived from an EMBL/GenBank/DDBJ whole genome shotgun (WGS) entry which is preliminary data.</text>
</comment>
<evidence type="ECO:0000256" key="1">
    <source>
        <dbReference type="SAM" id="Phobius"/>
    </source>
</evidence>
<proteinExistence type="predicted"/>
<dbReference type="OrthoDB" id="5123207at2"/>
<reference evidence="2 3" key="1">
    <citation type="submission" date="2018-12" db="EMBL/GenBank/DDBJ databases">
        <authorList>
            <person name="Li F."/>
        </authorList>
    </citation>
    <scope>NUCLEOTIDE SEQUENCE [LARGE SCALE GENOMIC DNA]</scope>
    <source>
        <strain evidence="2 3">EGI 6500705</strain>
    </source>
</reference>
<organism evidence="2 3">
    <name type="scientific">Labedella endophytica</name>
    <dbReference type="NCBI Taxonomy" id="1523160"/>
    <lineage>
        <taxon>Bacteria</taxon>
        <taxon>Bacillati</taxon>
        <taxon>Actinomycetota</taxon>
        <taxon>Actinomycetes</taxon>
        <taxon>Micrococcales</taxon>
        <taxon>Microbacteriaceae</taxon>
        <taxon>Labedella</taxon>
    </lineage>
</organism>
<keyword evidence="1" id="KW-0812">Transmembrane</keyword>
<evidence type="ECO:0008006" key="4">
    <source>
        <dbReference type="Google" id="ProtNLM"/>
    </source>
</evidence>
<feature type="transmembrane region" description="Helical" evidence="1">
    <location>
        <begin position="27"/>
        <end position="52"/>
    </location>
</feature>
<gene>
    <name evidence="2" type="ORF">ELQ94_10730</name>
</gene>
<sequence length="130" mass="13184">MGKAFAIMLGILLGGHGFIGLFVEGEHLLGIFNVDILVDVLYLGLALVLLVVGCFSQNKAAIRGVLVLAGGALVLLGLAGLADDTVAGLLPTGLTLMDFVILFGAGAVSLIMAVLPSTTDPLVNGGERVL</sequence>
<keyword evidence="1" id="KW-1133">Transmembrane helix</keyword>
<evidence type="ECO:0000313" key="3">
    <source>
        <dbReference type="Proteomes" id="UP000274909"/>
    </source>
</evidence>
<dbReference type="Proteomes" id="UP000274909">
    <property type="component" value="Unassembled WGS sequence"/>
</dbReference>
<feature type="transmembrane region" description="Helical" evidence="1">
    <location>
        <begin position="64"/>
        <end position="82"/>
    </location>
</feature>
<feature type="transmembrane region" description="Helical" evidence="1">
    <location>
        <begin position="94"/>
        <end position="115"/>
    </location>
</feature>
<dbReference type="AlphaFoldDB" id="A0A3S0X8K2"/>
<name>A0A3S0X8K2_9MICO</name>